<dbReference type="EC" id="4.2.2.29" evidence="7"/>
<evidence type="ECO:0000256" key="5">
    <source>
        <dbReference type="ARBA" id="ARBA00023239"/>
    </source>
</evidence>
<comment type="caution">
    <text evidence="8">The sequence shown here is derived from an EMBL/GenBank/DDBJ whole genome shotgun (WGS) entry which is preliminary data.</text>
</comment>
<dbReference type="PANTHER" id="PTHR30518:SF2">
    <property type="entry name" value="ENDOLYTIC MUREIN TRANSGLYCOSYLASE"/>
    <property type="match status" value="1"/>
</dbReference>
<comment type="catalytic activity">
    <reaction evidence="7">
        <text>a peptidoglycan chain = a peptidoglycan chain with N-acetyl-1,6-anhydromuramyl-[peptide] at the reducing end + a peptidoglycan chain with N-acetylglucosamine at the non-reducing end.</text>
        <dbReference type="EC" id="4.2.2.29"/>
    </reaction>
</comment>
<proteinExistence type="inferred from homology"/>
<evidence type="ECO:0000256" key="3">
    <source>
        <dbReference type="ARBA" id="ARBA00022989"/>
    </source>
</evidence>
<sequence length="290" mass="33452">MEEFMGLSFYEKKKKSKKLWILLLALVIAALGTTCWMFKVKKEEREQAARKKQEERTVRITIPEGYTAELAAKKFEQNDVCKAEDFLKAADDLDSYSYEWLKSVPEKAQVSYKLQGFLFPDTYEVYKHTDAKKIVAMMLDNFNTKWEQLSKENKTGLTPYEIVTLASVVEREAKVDAEYAKISGVIYNRLDKKMKLQIDATVLYPLTKGKYNKKRTLYKDLEVDSPYNTYKNQGLPEGPICNPGINALKAAVSPQKHSYLYYHTDKTGKGTHIFSETFSQHEESLKNQAK</sequence>
<name>A0ABR7FW35_9FIRM</name>
<feature type="site" description="Important for catalytic activity" evidence="7">
    <location>
        <position position="172"/>
    </location>
</feature>
<keyword evidence="5 7" id="KW-0456">Lyase</keyword>
<reference evidence="8 9" key="1">
    <citation type="submission" date="2020-08" db="EMBL/GenBank/DDBJ databases">
        <title>Genome public.</title>
        <authorList>
            <person name="Liu C."/>
            <person name="Sun Q."/>
        </authorList>
    </citation>
    <scope>NUCLEOTIDE SEQUENCE [LARGE SCALE GENOMIC DNA]</scope>
    <source>
        <strain evidence="8 9">NSJ-7</strain>
    </source>
</reference>
<organism evidence="8 9">
    <name type="scientific">Anaerostipes hominis</name>
    <name type="common">ex Liu et al. 2021</name>
    <dbReference type="NCBI Taxonomy" id="2763018"/>
    <lineage>
        <taxon>Bacteria</taxon>
        <taxon>Bacillati</taxon>
        <taxon>Bacillota</taxon>
        <taxon>Clostridia</taxon>
        <taxon>Lachnospirales</taxon>
        <taxon>Lachnospiraceae</taxon>
        <taxon>Anaerostipes</taxon>
    </lineage>
</organism>
<keyword evidence="4 7" id="KW-0472">Membrane</keyword>
<evidence type="ECO:0000313" key="9">
    <source>
        <dbReference type="Proteomes" id="UP000635828"/>
    </source>
</evidence>
<keyword evidence="3 7" id="KW-1133">Transmembrane helix</keyword>
<dbReference type="Proteomes" id="UP000635828">
    <property type="component" value="Unassembled WGS sequence"/>
</dbReference>
<evidence type="ECO:0000256" key="2">
    <source>
        <dbReference type="ARBA" id="ARBA00022692"/>
    </source>
</evidence>
<evidence type="ECO:0000256" key="4">
    <source>
        <dbReference type="ARBA" id="ARBA00023136"/>
    </source>
</evidence>
<protein>
    <recommendedName>
        <fullName evidence="7">Endolytic murein transglycosylase</fullName>
        <ecNumber evidence="7">4.2.2.29</ecNumber>
    </recommendedName>
    <alternativeName>
        <fullName evidence="7">Peptidoglycan lytic transglycosylase</fullName>
    </alternativeName>
    <alternativeName>
        <fullName evidence="7">Peptidoglycan polymerization terminase</fullName>
    </alternativeName>
</protein>
<dbReference type="CDD" id="cd08010">
    <property type="entry name" value="MltG_like"/>
    <property type="match status" value="1"/>
</dbReference>
<evidence type="ECO:0000256" key="1">
    <source>
        <dbReference type="ARBA" id="ARBA00022475"/>
    </source>
</evidence>
<keyword evidence="2 7" id="KW-0812">Transmembrane</keyword>
<evidence type="ECO:0000313" key="8">
    <source>
        <dbReference type="EMBL" id="MBC5678661.1"/>
    </source>
</evidence>
<keyword evidence="1 7" id="KW-1003">Cell membrane</keyword>
<dbReference type="HAMAP" id="MF_02065">
    <property type="entry name" value="MltG"/>
    <property type="match status" value="1"/>
</dbReference>
<dbReference type="NCBIfam" id="TIGR00247">
    <property type="entry name" value="endolytic transglycosylase MltG"/>
    <property type="match status" value="1"/>
</dbReference>
<keyword evidence="9" id="KW-1185">Reference proteome</keyword>
<evidence type="ECO:0000256" key="7">
    <source>
        <dbReference type="HAMAP-Rule" id="MF_02065"/>
    </source>
</evidence>
<dbReference type="PANTHER" id="PTHR30518">
    <property type="entry name" value="ENDOLYTIC MUREIN TRANSGLYCOSYLASE"/>
    <property type="match status" value="1"/>
</dbReference>
<comment type="function">
    <text evidence="7">Functions as a peptidoglycan terminase that cleaves nascent peptidoglycan strands endolytically to terminate their elongation.</text>
</comment>
<dbReference type="EMBL" id="JACOOS010000020">
    <property type="protein sequence ID" value="MBC5678661.1"/>
    <property type="molecule type" value="Genomic_DNA"/>
</dbReference>
<comment type="similarity">
    <text evidence="7">Belongs to the transglycosylase MltG family.</text>
</comment>
<evidence type="ECO:0000256" key="6">
    <source>
        <dbReference type="ARBA" id="ARBA00023316"/>
    </source>
</evidence>
<dbReference type="Pfam" id="PF02618">
    <property type="entry name" value="YceG"/>
    <property type="match status" value="1"/>
</dbReference>
<accession>A0ABR7FW35</accession>
<keyword evidence="6 7" id="KW-0961">Cell wall biogenesis/degradation</keyword>
<gene>
    <name evidence="7 8" type="primary">mltG</name>
    <name evidence="8" type="ORF">H8S22_14060</name>
</gene>
<dbReference type="InterPro" id="IPR003770">
    <property type="entry name" value="MLTG-like"/>
</dbReference>